<accession>A0ABD4KYH3</accession>
<dbReference type="SUPFAM" id="SSF52540">
    <property type="entry name" value="P-loop containing nucleoside triphosphate hydrolases"/>
    <property type="match status" value="1"/>
</dbReference>
<proteinExistence type="predicted"/>
<sequence>MISRIEAYKYRCFNTLDLALEQQHVFAGSNGSGKTTLLDIPALFGD</sequence>
<feature type="non-terminal residue" evidence="1">
    <location>
        <position position="46"/>
    </location>
</feature>
<dbReference type="EMBL" id="RDOM01001312">
    <property type="protein sequence ID" value="MBF4275530.1"/>
    <property type="molecule type" value="Genomic_DNA"/>
</dbReference>
<dbReference type="PANTHER" id="PTHR40396:SF1">
    <property type="entry name" value="ATPASE AAA-TYPE CORE DOMAIN-CONTAINING PROTEIN"/>
    <property type="match status" value="1"/>
</dbReference>
<evidence type="ECO:0000313" key="2">
    <source>
        <dbReference type="Proteomes" id="UP000722957"/>
    </source>
</evidence>
<dbReference type="InterPro" id="IPR027417">
    <property type="entry name" value="P-loop_NTPase"/>
</dbReference>
<dbReference type="Gene3D" id="3.40.50.300">
    <property type="entry name" value="P-loop containing nucleotide triphosphate hydrolases"/>
    <property type="match status" value="1"/>
</dbReference>
<reference evidence="1 2" key="1">
    <citation type="journal article" date="2021" name="PeerJ">
        <title>Analysis of 44 Vibrio anguillarum genomes reveals high genetic diversity.</title>
        <authorList>
            <person name="Hansen M.J."/>
            <person name="Dalsgaard I."/>
        </authorList>
    </citation>
    <scope>NUCLEOTIDE SEQUENCE [LARGE SCALE GENOMIC DNA]</scope>
    <source>
        <strain evidence="1 2">17-16730-2A</strain>
    </source>
</reference>
<gene>
    <name evidence="1" type="ORF">EAY07_26730</name>
</gene>
<keyword evidence="1" id="KW-0067">ATP-binding</keyword>
<name>A0ABD4KYH3_VIBAN</name>
<dbReference type="PANTHER" id="PTHR40396">
    <property type="entry name" value="ATPASE-LIKE PROTEIN"/>
    <property type="match status" value="1"/>
</dbReference>
<dbReference type="Proteomes" id="UP000722957">
    <property type="component" value="Unassembled WGS sequence"/>
</dbReference>
<evidence type="ECO:0000313" key="1">
    <source>
        <dbReference type="EMBL" id="MBF4275530.1"/>
    </source>
</evidence>
<keyword evidence="1" id="KW-0547">Nucleotide-binding</keyword>
<comment type="caution">
    <text evidence="1">The sequence shown here is derived from an EMBL/GenBank/DDBJ whole genome shotgun (WGS) entry which is preliminary data.</text>
</comment>
<organism evidence="1 2">
    <name type="scientific">Vibrio anguillarum</name>
    <name type="common">Listonella anguillarum</name>
    <dbReference type="NCBI Taxonomy" id="55601"/>
    <lineage>
        <taxon>Bacteria</taxon>
        <taxon>Pseudomonadati</taxon>
        <taxon>Pseudomonadota</taxon>
        <taxon>Gammaproteobacteria</taxon>
        <taxon>Vibrionales</taxon>
        <taxon>Vibrionaceae</taxon>
        <taxon>Vibrio</taxon>
    </lineage>
</organism>
<dbReference type="AlphaFoldDB" id="A0ABD4KYH3"/>
<dbReference type="GO" id="GO:0005524">
    <property type="term" value="F:ATP binding"/>
    <property type="evidence" value="ECO:0007669"/>
    <property type="project" value="UniProtKB-KW"/>
</dbReference>
<protein>
    <submittedName>
        <fullName evidence="1">ATP-binding protein</fullName>
    </submittedName>
</protein>